<keyword evidence="5 6" id="KW-0326">Glycosidase</keyword>
<sequence length="362" mass="40469">MFSRALTILLLSAASIAVSAQLPRGFLRGGDVSEIPEVEATGGHYSYQGKTEDPFRILKKAGWNWVRFRIWNHPKDGFCDKEHTLAAAKRAKAAGLAISLDFHYSDWWADPGKQYAPAAWKELPMDKLTEAVYDYTKDVVDAMNRQGTRPNMVQIGNEITAGMIWPQGKLASNDPAQWKNLAALIDAGIRAVHDADGNRHRILTMIHLDRGGDNKGARWWFDHLKAEGVDFDTIGLSFYPFWHGTLTDLQANVNDLAVRYGKDIYVVETAYPWTIDRARGQGFAMTEKLDPEYPPTPEGQAKFLRKMLEIVQAIPGGRGKGLLYWAPTWISTKTHIPWSNMATFNDQGEALPGVRALGGKKD</sequence>
<evidence type="ECO:0000313" key="7">
    <source>
        <dbReference type="EMBL" id="AIE86081.1"/>
    </source>
</evidence>
<accession>A0A068NRP7</accession>
<dbReference type="RefSeq" id="WP_025225374.1">
    <property type="nucleotide sequence ID" value="NZ_CP007139.1"/>
</dbReference>
<reference evidence="7 8" key="1">
    <citation type="journal article" date="2014" name="PLoS ONE">
        <title>The first complete genome sequence of the class fimbriimonadia in the phylum armatimonadetes.</title>
        <authorList>
            <person name="Hu Z.Y."/>
            <person name="Wang Y.Z."/>
            <person name="Im W.T."/>
            <person name="Wang S.Y."/>
            <person name="Zhao G.P."/>
            <person name="Zheng H.J."/>
            <person name="Quan Z.X."/>
        </authorList>
    </citation>
    <scope>NUCLEOTIDE SEQUENCE [LARGE SCALE GENOMIC DNA]</scope>
    <source>
        <strain evidence="7">Gsoil 348</strain>
    </source>
</reference>
<feature type="signal peptide" evidence="6">
    <location>
        <begin position="1"/>
        <end position="20"/>
    </location>
</feature>
<keyword evidence="8" id="KW-1185">Reference proteome</keyword>
<evidence type="ECO:0000256" key="2">
    <source>
        <dbReference type="ARBA" id="ARBA00010687"/>
    </source>
</evidence>
<gene>
    <name evidence="7" type="ORF">OP10G_2713</name>
</gene>
<dbReference type="InterPro" id="IPR011683">
    <property type="entry name" value="Glyco_hydro_53"/>
</dbReference>
<dbReference type="AlphaFoldDB" id="A0A068NRP7"/>
<dbReference type="KEGG" id="fgi:OP10G_2713"/>
<dbReference type="Pfam" id="PF07745">
    <property type="entry name" value="Glyco_hydro_53"/>
    <property type="match status" value="1"/>
</dbReference>
<organism evidence="7 8">
    <name type="scientific">Fimbriimonas ginsengisoli Gsoil 348</name>
    <dbReference type="NCBI Taxonomy" id="661478"/>
    <lineage>
        <taxon>Bacteria</taxon>
        <taxon>Bacillati</taxon>
        <taxon>Armatimonadota</taxon>
        <taxon>Fimbriimonadia</taxon>
        <taxon>Fimbriimonadales</taxon>
        <taxon>Fimbriimonadaceae</taxon>
        <taxon>Fimbriimonas</taxon>
    </lineage>
</organism>
<dbReference type="HOGENOM" id="CLU_011259_2_1_0"/>
<feature type="chain" id="PRO_5005103854" description="Arabinogalactan endo-beta-1,4-galactanase" evidence="6">
    <location>
        <begin position="21"/>
        <end position="362"/>
    </location>
</feature>
<dbReference type="GO" id="GO:0015926">
    <property type="term" value="F:glucosidase activity"/>
    <property type="evidence" value="ECO:0007669"/>
    <property type="project" value="InterPro"/>
</dbReference>
<evidence type="ECO:0000256" key="4">
    <source>
        <dbReference type="ARBA" id="ARBA00022801"/>
    </source>
</evidence>
<evidence type="ECO:0000256" key="5">
    <source>
        <dbReference type="ARBA" id="ARBA00023295"/>
    </source>
</evidence>
<dbReference type="STRING" id="661478.OP10G_2713"/>
<dbReference type="Gene3D" id="3.20.20.80">
    <property type="entry name" value="Glycosidases"/>
    <property type="match status" value="1"/>
</dbReference>
<name>A0A068NRP7_FIMGI</name>
<dbReference type="SUPFAM" id="SSF51445">
    <property type="entry name" value="(Trans)glycosidases"/>
    <property type="match status" value="1"/>
</dbReference>
<dbReference type="PANTHER" id="PTHR34983:SF1">
    <property type="entry name" value="ARABINOGALACTAN ENDO-BETA-1,4-GALACTANASE A"/>
    <property type="match status" value="1"/>
</dbReference>
<dbReference type="GO" id="GO:0031218">
    <property type="term" value="F:arabinogalactan endo-1,4-beta-galactosidase activity"/>
    <property type="evidence" value="ECO:0007669"/>
    <property type="project" value="UniProtKB-EC"/>
</dbReference>
<protein>
    <recommendedName>
        <fullName evidence="3 6">Arabinogalactan endo-beta-1,4-galactanase</fullName>
        <ecNumber evidence="3 6">3.2.1.89</ecNumber>
    </recommendedName>
</protein>
<keyword evidence="6" id="KW-0732">Signal</keyword>
<evidence type="ECO:0000256" key="1">
    <source>
        <dbReference type="ARBA" id="ARBA00001695"/>
    </source>
</evidence>
<dbReference type="eggNOG" id="COG3867">
    <property type="taxonomic scope" value="Bacteria"/>
</dbReference>
<dbReference type="OrthoDB" id="9768786at2"/>
<dbReference type="EC" id="3.2.1.89" evidence="3 6"/>
<dbReference type="EMBL" id="CP007139">
    <property type="protein sequence ID" value="AIE86081.1"/>
    <property type="molecule type" value="Genomic_DNA"/>
</dbReference>
<proteinExistence type="inferred from homology"/>
<dbReference type="GO" id="GO:0045490">
    <property type="term" value="P:pectin catabolic process"/>
    <property type="evidence" value="ECO:0007669"/>
    <property type="project" value="TreeGrafter"/>
</dbReference>
<comment type="catalytic activity">
    <reaction evidence="1 6">
        <text>The enzyme specifically hydrolyzes (1-&gt;4)-beta-D-galactosidic linkages in type I arabinogalactans.</text>
        <dbReference type="EC" id="3.2.1.89"/>
    </reaction>
</comment>
<keyword evidence="4 6" id="KW-0378">Hydrolase</keyword>
<dbReference type="PANTHER" id="PTHR34983">
    <property type="entry name" value="ARABINOGALACTAN ENDO-BETA-1,4-GALACTANASE A"/>
    <property type="match status" value="1"/>
</dbReference>
<evidence type="ECO:0000256" key="6">
    <source>
        <dbReference type="RuleBase" id="RU361192"/>
    </source>
</evidence>
<comment type="similarity">
    <text evidence="2 6">Belongs to the glycosyl hydrolase 53 family.</text>
</comment>
<dbReference type="InterPro" id="IPR017853">
    <property type="entry name" value="GH"/>
</dbReference>
<dbReference type="Proteomes" id="UP000027982">
    <property type="component" value="Chromosome"/>
</dbReference>
<evidence type="ECO:0000313" key="8">
    <source>
        <dbReference type="Proteomes" id="UP000027982"/>
    </source>
</evidence>
<evidence type="ECO:0000256" key="3">
    <source>
        <dbReference type="ARBA" id="ARBA00012556"/>
    </source>
</evidence>